<keyword evidence="8" id="KW-0961">Cell wall biogenesis/degradation</keyword>
<evidence type="ECO:0000256" key="5">
    <source>
        <dbReference type="ARBA" id="ARBA00022960"/>
    </source>
</evidence>
<keyword evidence="3" id="KW-0547">Nucleotide-binding</keyword>
<dbReference type="GO" id="GO:0008763">
    <property type="term" value="F:UDP-N-acetylmuramate-L-alanine ligase activity"/>
    <property type="evidence" value="ECO:0007669"/>
    <property type="project" value="UniProtKB-EC"/>
</dbReference>
<feature type="domain" description="Mur ligase central" evidence="11">
    <location>
        <begin position="129"/>
        <end position="312"/>
    </location>
</feature>
<proteinExistence type="predicted"/>
<evidence type="ECO:0000256" key="2">
    <source>
        <dbReference type="ARBA" id="ARBA00022618"/>
    </source>
</evidence>
<dbReference type="Gene3D" id="3.90.190.20">
    <property type="entry name" value="Mur ligase, C-terminal domain"/>
    <property type="match status" value="1"/>
</dbReference>
<keyword evidence="6" id="KW-0573">Peptidoglycan synthesis</keyword>
<feature type="domain" description="Mur ligase C-terminal" evidence="10">
    <location>
        <begin position="335"/>
        <end position="463"/>
    </location>
</feature>
<protein>
    <submittedName>
        <fullName evidence="12">UDP-N-acetylmuramate--L-alanine ligase</fullName>
        <ecNumber evidence="12">6.3.2.8</ecNumber>
    </submittedName>
</protein>
<evidence type="ECO:0000259" key="9">
    <source>
        <dbReference type="Pfam" id="PF01225"/>
    </source>
</evidence>
<evidence type="ECO:0000256" key="4">
    <source>
        <dbReference type="ARBA" id="ARBA00022840"/>
    </source>
</evidence>
<evidence type="ECO:0000256" key="6">
    <source>
        <dbReference type="ARBA" id="ARBA00022984"/>
    </source>
</evidence>
<keyword evidence="2" id="KW-0132">Cell division</keyword>
<dbReference type="Pfam" id="PF02875">
    <property type="entry name" value="Mur_ligase_C"/>
    <property type="match status" value="1"/>
</dbReference>
<dbReference type="Pfam" id="PF08245">
    <property type="entry name" value="Mur_ligase_M"/>
    <property type="match status" value="1"/>
</dbReference>
<dbReference type="SUPFAM" id="SSF53623">
    <property type="entry name" value="MurD-like peptide ligases, catalytic domain"/>
    <property type="match status" value="1"/>
</dbReference>
<dbReference type="InterPro" id="IPR050061">
    <property type="entry name" value="MurCDEF_pg_biosynth"/>
</dbReference>
<reference evidence="13" key="1">
    <citation type="journal article" date="2019" name="Int. J. Syst. Evol. Microbiol.">
        <title>The Global Catalogue of Microorganisms (GCM) 10K type strain sequencing project: providing services to taxonomists for standard genome sequencing and annotation.</title>
        <authorList>
            <consortium name="The Broad Institute Genomics Platform"/>
            <consortium name="The Broad Institute Genome Sequencing Center for Infectious Disease"/>
            <person name="Wu L."/>
            <person name="Ma J."/>
        </authorList>
    </citation>
    <scope>NUCLEOTIDE SEQUENCE [LARGE SCALE GENOMIC DNA]</scope>
    <source>
        <strain evidence="13">CGMCC 4.7177</strain>
    </source>
</reference>
<dbReference type="RefSeq" id="WP_381177396.1">
    <property type="nucleotide sequence ID" value="NZ_JBHSFK010000050.1"/>
</dbReference>
<organism evidence="12 13">
    <name type="scientific">Streptomyces vulcanius</name>
    <dbReference type="NCBI Taxonomy" id="1441876"/>
    <lineage>
        <taxon>Bacteria</taxon>
        <taxon>Bacillati</taxon>
        <taxon>Actinomycetota</taxon>
        <taxon>Actinomycetes</taxon>
        <taxon>Kitasatosporales</taxon>
        <taxon>Streptomycetaceae</taxon>
        <taxon>Streptomyces</taxon>
    </lineage>
</organism>
<feature type="domain" description="Mur ligase N-terminal catalytic" evidence="9">
    <location>
        <begin position="24"/>
        <end position="121"/>
    </location>
</feature>
<keyword evidence="4" id="KW-0067">ATP-binding</keyword>
<evidence type="ECO:0000256" key="1">
    <source>
        <dbReference type="ARBA" id="ARBA00022598"/>
    </source>
</evidence>
<dbReference type="InterPro" id="IPR036565">
    <property type="entry name" value="Mur-like_cat_sf"/>
</dbReference>
<keyword evidence="13" id="KW-1185">Reference proteome</keyword>
<name>A0ABV9B439_9ACTN</name>
<dbReference type="PANTHER" id="PTHR43445">
    <property type="entry name" value="UDP-N-ACETYLMURAMATE--L-ALANINE LIGASE-RELATED"/>
    <property type="match status" value="1"/>
</dbReference>
<dbReference type="InterPro" id="IPR000713">
    <property type="entry name" value="Mur_ligase_N"/>
</dbReference>
<evidence type="ECO:0000259" key="11">
    <source>
        <dbReference type="Pfam" id="PF08245"/>
    </source>
</evidence>
<dbReference type="EC" id="6.3.2.8" evidence="12"/>
<evidence type="ECO:0000256" key="8">
    <source>
        <dbReference type="ARBA" id="ARBA00023316"/>
    </source>
</evidence>
<evidence type="ECO:0000256" key="7">
    <source>
        <dbReference type="ARBA" id="ARBA00023306"/>
    </source>
</evidence>
<gene>
    <name evidence="12" type="primary">murC</name>
    <name evidence="12" type="ORF">ACFPIH_47510</name>
</gene>
<dbReference type="InterPro" id="IPR004101">
    <property type="entry name" value="Mur_ligase_C"/>
</dbReference>
<dbReference type="Pfam" id="PF01225">
    <property type="entry name" value="Mur_ligase"/>
    <property type="match status" value="1"/>
</dbReference>
<dbReference type="Gene3D" id="3.40.50.720">
    <property type="entry name" value="NAD(P)-binding Rossmann-like Domain"/>
    <property type="match status" value="1"/>
</dbReference>
<dbReference type="EMBL" id="JBHSFK010000050">
    <property type="protein sequence ID" value="MFC4507008.1"/>
    <property type="molecule type" value="Genomic_DNA"/>
</dbReference>
<evidence type="ECO:0000256" key="3">
    <source>
        <dbReference type="ARBA" id="ARBA00022741"/>
    </source>
</evidence>
<dbReference type="Gene3D" id="3.40.1190.10">
    <property type="entry name" value="Mur-like, catalytic domain"/>
    <property type="match status" value="1"/>
</dbReference>
<dbReference type="Proteomes" id="UP001595839">
    <property type="component" value="Unassembled WGS sequence"/>
</dbReference>
<evidence type="ECO:0000313" key="12">
    <source>
        <dbReference type="EMBL" id="MFC4507008.1"/>
    </source>
</evidence>
<dbReference type="SUPFAM" id="SSF53244">
    <property type="entry name" value="MurD-like peptide ligases, peptide-binding domain"/>
    <property type="match status" value="1"/>
</dbReference>
<accession>A0ABV9B439</accession>
<keyword evidence="7" id="KW-0131">Cell cycle</keyword>
<dbReference type="InterPro" id="IPR036615">
    <property type="entry name" value="Mur_ligase_C_dom_sf"/>
</dbReference>
<comment type="caution">
    <text evidence="12">The sequence shown here is derived from an EMBL/GenBank/DDBJ whole genome shotgun (WGS) entry which is preliminary data.</text>
</comment>
<evidence type="ECO:0000259" key="10">
    <source>
        <dbReference type="Pfam" id="PF02875"/>
    </source>
</evidence>
<dbReference type="PANTHER" id="PTHR43445:SF3">
    <property type="entry name" value="UDP-N-ACETYLMURAMATE--L-ALANINE LIGASE"/>
    <property type="match status" value="1"/>
</dbReference>
<evidence type="ECO:0000313" key="13">
    <source>
        <dbReference type="Proteomes" id="UP001595839"/>
    </source>
</evidence>
<dbReference type="SUPFAM" id="SSF51984">
    <property type="entry name" value="MurCD N-terminal domain"/>
    <property type="match status" value="1"/>
</dbReference>
<keyword evidence="1 12" id="KW-0436">Ligase</keyword>
<dbReference type="InterPro" id="IPR013221">
    <property type="entry name" value="Mur_ligase_cen"/>
</dbReference>
<sequence>MAETAVPRIKPDVSAAGPVDLRRAHFVGVGGMGMLPVARVCAERGFSVSGSDERTSEGLKELDRLGVSVYTGHAAEQVPADATAVVFTHAIGPDNPEILEARRRGIPVVHRSAALSMLMSTARTPVAIMGTHGKSSTAAMVALALTRMGQAPSHVVGTDIDEPGTGGRSGADGFFVAEVDESDRSHIGVGMKVAVITNVAQDHPENYAEELDHVDAYEKCVRTGIHADGTLVLNADSPGCRELASRLAMSGDGPRVITFGMSSGADWQLVDASSLGGRSTAVLRGPGGREVELTLRLPGVHQLLNAAAGIATLEVLGQDIDQAVQHLWYFDGVARRMTPAGEKAGVRVYDSYAHHPDEVSADLAAARSLVGSDGRVLVVFQPSDQRRLDTFDIAFGKALVGCDEAVLTDSTAGVDLAALERLAARIDGAGGNARSVEPDRAEAVVRAAGLARPGDVVVLMGTGDIAESGPVLRAALGELVASAA</sequence>
<keyword evidence="5" id="KW-0133">Cell shape</keyword>